<dbReference type="AlphaFoldDB" id="A0A0B8P5Z9"/>
<name>A0A0B8P5Z9_9VIBR</name>
<sequence length="304" mass="32900">MKKTLLALAMATNALTFGASASELVLKPVLSPADKAAYEQLEELSGNTELVQNFHDIMEGQNEFKQGENESDDDYANRKTDAMSDLIKGVQENVSEMNNRDKAAAFVALNNISVFNDNPLTPKEEGYDSVLDQLINSFLLGGDVAKQRFNEWNSKTGKEKKEFISQKAGRGVPVPEDGIPAPIKGDTLLFQEDVPVVCGAEITQKNTGSIHFLGEIDVSSERSAQVITYSNAPTAMVGLIVNTENTTLDENKITYSVDGKIVKPAMETKVGADIYDIGANYNGTYAEVPAGIASISATIEFNCQ</sequence>
<dbReference type="Proteomes" id="UP000031671">
    <property type="component" value="Unassembled WGS sequence"/>
</dbReference>
<protein>
    <submittedName>
        <fullName evidence="2">Uncharacterized protein</fullName>
    </submittedName>
</protein>
<dbReference type="EMBL" id="BBRZ01000099">
    <property type="protein sequence ID" value="GAM58688.1"/>
    <property type="molecule type" value="Genomic_DNA"/>
</dbReference>
<organism evidence="2 3">
    <name type="scientific">Vibrio ishigakensis</name>
    <dbReference type="NCBI Taxonomy" id="1481914"/>
    <lineage>
        <taxon>Bacteria</taxon>
        <taxon>Pseudomonadati</taxon>
        <taxon>Pseudomonadota</taxon>
        <taxon>Gammaproteobacteria</taxon>
        <taxon>Vibrionales</taxon>
        <taxon>Vibrionaceae</taxon>
        <taxon>Vibrio</taxon>
    </lineage>
</organism>
<evidence type="ECO:0000256" key="1">
    <source>
        <dbReference type="SAM" id="SignalP"/>
    </source>
</evidence>
<gene>
    <name evidence="2" type="ORF">JCM19231_872</name>
</gene>
<keyword evidence="3" id="KW-1185">Reference proteome</keyword>
<keyword evidence="1" id="KW-0732">Signal</keyword>
<dbReference type="RefSeq" id="WP_261836719.1">
    <property type="nucleotide sequence ID" value="NZ_AP024882.1"/>
</dbReference>
<evidence type="ECO:0000313" key="2">
    <source>
        <dbReference type="EMBL" id="GAM58688.1"/>
    </source>
</evidence>
<proteinExistence type="predicted"/>
<feature type="chain" id="PRO_5002122080" evidence="1">
    <location>
        <begin position="22"/>
        <end position="304"/>
    </location>
</feature>
<feature type="signal peptide" evidence="1">
    <location>
        <begin position="1"/>
        <end position="21"/>
    </location>
</feature>
<reference evidence="2 3" key="1">
    <citation type="submission" date="2015-01" db="EMBL/GenBank/DDBJ databases">
        <title>Vibrio sp. C1 JCM 19231 whole genome shotgun sequence.</title>
        <authorList>
            <person name="Sawabe T."/>
            <person name="Meirelles P."/>
            <person name="Feng G."/>
            <person name="Sayaka M."/>
            <person name="Hattori M."/>
            <person name="Ohkuma M."/>
        </authorList>
    </citation>
    <scope>NUCLEOTIDE SEQUENCE [LARGE SCALE GENOMIC DNA]</scope>
    <source>
        <strain evidence="3">JCM 19231</strain>
    </source>
</reference>
<reference evidence="2 3" key="2">
    <citation type="submission" date="2015-01" db="EMBL/GenBank/DDBJ databases">
        <authorList>
            <consortium name="NBRP consortium"/>
            <person name="Sawabe T."/>
            <person name="Meirelles P."/>
            <person name="Feng G."/>
            <person name="Sayaka M."/>
            <person name="Hattori M."/>
            <person name="Ohkuma M."/>
        </authorList>
    </citation>
    <scope>NUCLEOTIDE SEQUENCE [LARGE SCALE GENOMIC DNA]</scope>
    <source>
        <strain evidence="3">JCM 19231</strain>
    </source>
</reference>
<comment type="caution">
    <text evidence="2">The sequence shown here is derived from an EMBL/GenBank/DDBJ whole genome shotgun (WGS) entry which is preliminary data.</text>
</comment>
<accession>A0A0B8P5Z9</accession>
<evidence type="ECO:0000313" key="3">
    <source>
        <dbReference type="Proteomes" id="UP000031671"/>
    </source>
</evidence>